<reference evidence="10" key="3">
    <citation type="submission" date="2020-05" db="EMBL/GenBank/DDBJ databases">
        <title>Electrophorus electricus (electric eel) genome, fEleEle1, primary haplotype.</title>
        <authorList>
            <person name="Myers G."/>
            <person name="Meyer A."/>
            <person name="Fedrigo O."/>
            <person name="Formenti G."/>
            <person name="Rhie A."/>
            <person name="Tracey A."/>
            <person name="Sims Y."/>
            <person name="Jarvis E.D."/>
        </authorList>
    </citation>
    <scope>NUCLEOTIDE SEQUENCE [LARGE SCALE GENOMIC DNA]</scope>
</reference>
<evidence type="ECO:0000259" key="9">
    <source>
        <dbReference type="PROSITE" id="PS50157"/>
    </source>
</evidence>
<feature type="compositionally biased region" description="Basic and acidic residues" evidence="8">
    <location>
        <begin position="1"/>
        <end position="13"/>
    </location>
</feature>
<dbReference type="GO" id="GO:0005634">
    <property type="term" value="C:nucleus"/>
    <property type="evidence" value="ECO:0007669"/>
    <property type="project" value="UniProtKB-SubCell"/>
</dbReference>
<feature type="compositionally biased region" description="Polar residues" evidence="8">
    <location>
        <begin position="1002"/>
        <end position="1012"/>
    </location>
</feature>
<keyword evidence="6" id="KW-0539">Nucleus</keyword>
<dbReference type="PANTHER" id="PTHR24396:SF25">
    <property type="entry name" value="ZINC FINGER PROTEIN 644"/>
    <property type="match status" value="1"/>
</dbReference>
<dbReference type="InterPro" id="IPR055125">
    <property type="entry name" value="Wiz_C_Znf"/>
</dbReference>
<reference evidence="11" key="2">
    <citation type="journal article" date="2017" name="Sci. Adv.">
        <title>A tail of two voltages: Proteomic comparison of the three electric organs of the electric eel.</title>
        <authorList>
            <person name="Traeger L.L."/>
            <person name="Sabat G."/>
            <person name="Barrett-Wilt G.A."/>
            <person name="Wells G.B."/>
            <person name="Sussman M.R."/>
        </authorList>
    </citation>
    <scope>NUCLEOTIDE SEQUENCE [LARGE SCALE GENOMIC DNA]</scope>
</reference>
<evidence type="ECO:0000256" key="2">
    <source>
        <dbReference type="ARBA" id="ARBA00022723"/>
    </source>
</evidence>
<keyword evidence="3" id="KW-0677">Repeat</keyword>
<feature type="compositionally biased region" description="Basic and acidic residues" evidence="8">
    <location>
        <begin position="566"/>
        <end position="589"/>
    </location>
</feature>
<reference evidence="11" key="1">
    <citation type="journal article" date="2014" name="Science">
        <title>Nonhuman genetics. Genomic basis for the convergent evolution of electric organs.</title>
        <authorList>
            <person name="Gallant J.R."/>
            <person name="Traeger L.L."/>
            <person name="Volkening J.D."/>
            <person name="Moffett H."/>
            <person name="Chen P.H."/>
            <person name="Novina C.D."/>
            <person name="Phillips G.N.Jr."/>
            <person name="Anand R."/>
            <person name="Wells G.B."/>
            <person name="Pinch M."/>
            <person name="Guth R."/>
            <person name="Unguez G.A."/>
            <person name="Albert J.S."/>
            <person name="Zakon H.H."/>
            <person name="Samanta M.P."/>
            <person name="Sussman M.R."/>
        </authorList>
    </citation>
    <scope>NUCLEOTIDE SEQUENCE [LARGE SCALE GENOMIC DNA]</scope>
</reference>
<organism evidence="10 11">
    <name type="scientific">Electrophorus electricus</name>
    <name type="common">Electric eel</name>
    <name type="synonym">Gymnotus electricus</name>
    <dbReference type="NCBI Taxonomy" id="8005"/>
    <lineage>
        <taxon>Eukaryota</taxon>
        <taxon>Metazoa</taxon>
        <taxon>Chordata</taxon>
        <taxon>Craniata</taxon>
        <taxon>Vertebrata</taxon>
        <taxon>Euteleostomi</taxon>
        <taxon>Actinopterygii</taxon>
        <taxon>Neopterygii</taxon>
        <taxon>Teleostei</taxon>
        <taxon>Ostariophysi</taxon>
        <taxon>Gymnotiformes</taxon>
        <taxon>Gymnotoidei</taxon>
        <taxon>Gymnotidae</taxon>
        <taxon>Electrophorus</taxon>
    </lineage>
</organism>
<dbReference type="FunFam" id="3.30.160.60:FF:000110">
    <property type="entry name" value="Zinc finger protein-like"/>
    <property type="match status" value="1"/>
</dbReference>
<dbReference type="PANTHER" id="PTHR24396">
    <property type="entry name" value="ZINC FINGER PROTEIN"/>
    <property type="match status" value="1"/>
</dbReference>
<reference evidence="10" key="4">
    <citation type="submission" date="2025-08" db="UniProtKB">
        <authorList>
            <consortium name="Ensembl"/>
        </authorList>
    </citation>
    <scope>IDENTIFICATION</scope>
</reference>
<dbReference type="Pfam" id="PF23015">
    <property type="entry name" value="zf-WIZ"/>
    <property type="match status" value="1"/>
</dbReference>
<dbReference type="Gene3D" id="3.30.160.60">
    <property type="entry name" value="Classic Zinc Finger"/>
    <property type="match status" value="2"/>
</dbReference>
<dbReference type="GO" id="GO:0008270">
    <property type="term" value="F:zinc ion binding"/>
    <property type="evidence" value="ECO:0007669"/>
    <property type="project" value="UniProtKB-KW"/>
</dbReference>
<dbReference type="Ensembl" id="ENSEEET00000045512.2">
    <property type="protein sequence ID" value="ENSEEEP00000045008.2"/>
    <property type="gene ID" value="ENSEEEG00000021240.2"/>
</dbReference>
<keyword evidence="5" id="KW-0862">Zinc</keyword>
<feature type="compositionally biased region" description="Basic and acidic residues" evidence="8">
    <location>
        <begin position="538"/>
        <end position="554"/>
    </location>
</feature>
<keyword evidence="11" id="KW-1185">Reference proteome</keyword>
<feature type="region of interest" description="Disordered" evidence="8">
    <location>
        <begin position="230"/>
        <end position="265"/>
    </location>
</feature>
<feature type="region of interest" description="Disordered" evidence="8">
    <location>
        <begin position="664"/>
        <end position="718"/>
    </location>
</feature>
<evidence type="ECO:0000256" key="3">
    <source>
        <dbReference type="ARBA" id="ARBA00022737"/>
    </source>
</evidence>
<evidence type="ECO:0000256" key="1">
    <source>
        <dbReference type="ARBA" id="ARBA00004123"/>
    </source>
</evidence>
<dbReference type="GeneTree" id="ENSGT00940000158258"/>
<keyword evidence="4 7" id="KW-0863">Zinc-finger</keyword>
<reference evidence="10" key="5">
    <citation type="submission" date="2025-09" db="UniProtKB">
        <authorList>
            <consortium name="Ensembl"/>
        </authorList>
    </citation>
    <scope>IDENTIFICATION</scope>
</reference>
<feature type="region of interest" description="Disordered" evidence="8">
    <location>
        <begin position="784"/>
        <end position="803"/>
    </location>
</feature>
<dbReference type="SMART" id="SM00355">
    <property type="entry name" value="ZnF_C2H2"/>
    <property type="match status" value="7"/>
</dbReference>
<evidence type="ECO:0000256" key="7">
    <source>
        <dbReference type="PROSITE-ProRule" id="PRU00042"/>
    </source>
</evidence>
<dbReference type="STRING" id="8005.ENSEEEP00000045008"/>
<evidence type="ECO:0000256" key="8">
    <source>
        <dbReference type="SAM" id="MobiDB-lite"/>
    </source>
</evidence>
<feature type="compositionally biased region" description="Basic residues" evidence="8">
    <location>
        <begin position="319"/>
        <end position="329"/>
    </location>
</feature>
<evidence type="ECO:0000256" key="6">
    <source>
        <dbReference type="ARBA" id="ARBA00023242"/>
    </source>
</evidence>
<dbReference type="SUPFAM" id="SSF57667">
    <property type="entry name" value="beta-beta-alpha zinc fingers"/>
    <property type="match status" value="1"/>
</dbReference>
<dbReference type="GO" id="GO:0060219">
    <property type="term" value="P:camera-type eye photoreceptor cell differentiation"/>
    <property type="evidence" value="ECO:0007669"/>
    <property type="project" value="Ensembl"/>
</dbReference>
<evidence type="ECO:0000313" key="11">
    <source>
        <dbReference type="Proteomes" id="UP000314983"/>
    </source>
</evidence>
<feature type="domain" description="C2H2-type" evidence="9">
    <location>
        <begin position="339"/>
        <end position="366"/>
    </location>
</feature>
<feature type="compositionally biased region" description="Polar residues" evidence="8">
    <location>
        <begin position="1167"/>
        <end position="1181"/>
    </location>
</feature>
<feature type="region of interest" description="Disordered" evidence="8">
    <location>
        <begin position="315"/>
        <end position="334"/>
    </location>
</feature>
<dbReference type="InterPro" id="IPR051643">
    <property type="entry name" value="Transcr_Reg_ZincFinger"/>
</dbReference>
<protein>
    <recommendedName>
        <fullName evidence="9">C2H2-type domain-containing protein</fullName>
    </recommendedName>
</protein>
<keyword evidence="2" id="KW-0479">Metal-binding</keyword>
<feature type="compositionally biased region" description="Basic and acidic residues" evidence="8">
    <location>
        <begin position="1013"/>
        <end position="1027"/>
    </location>
</feature>
<dbReference type="GO" id="GO:0000981">
    <property type="term" value="F:DNA-binding transcription factor activity, RNA polymerase II-specific"/>
    <property type="evidence" value="ECO:0007669"/>
    <property type="project" value="TreeGrafter"/>
</dbReference>
<dbReference type="PROSITE" id="PS50157">
    <property type="entry name" value="ZINC_FINGER_C2H2_2"/>
    <property type="match status" value="2"/>
</dbReference>
<dbReference type="OMA" id="WGFDESP"/>
<proteinExistence type="predicted"/>
<feature type="region of interest" description="Disordered" evidence="8">
    <location>
        <begin position="508"/>
        <end position="615"/>
    </location>
</feature>
<dbReference type="InterPro" id="IPR036236">
    <property type="entry name" value="Znf_C2H2_sf"/>
</dbReference>
<feature type="region of interest" description="Disordered" evidence="8">
    <location>
        <begin position="1"/>
        <end position="39"/>
    </location>
</feature>
<feature type="compositionally biased region" description="Polar residues" evidence="8">
    <location>
        <begin position="15"/>
        <end position="32"/>
    </location>
</feature>
<dbReference type="PROSITE" id="PS00028">
    <property type="entry name" value="ZINC_FINGER_C2H2_1"/>
    <property type="match status" value="3"/>
</dbReference>
<name>A0A4W4H4M4_ELEEL</name>
<dbReference type="GO" id="GO:0000978">
    <property type="term" value="F:RNA polymerase II cis-regulatory region sequence-specific DNA binding"/>
    <property type="evidence" value="ECO:0007669"/>
    <property type="project" value="TreeGrafter"/>
</dbReference>
<feature type="compositionally biased region" description="Polar residues" evidence="8">
    <location>
        <begin position="517"/>
        <end position="537"/>
    </location>
</feature>
<feature type="compositionally biased region" description="Basic residues" evidence="8">
    <location>
        <begin position="705"/>
        <end position="715"/>
    </location>
</feature>
<dbReference type="AlphaFoldDB" id="A0A4W4H4M4"/>
<evidence type="ECO:0000256" key="4">
    <source>
        <dbReference type="ARBA" id="ARBA00022771"/>
    </source>
</evidence>
<dbReference type="Proteomes" id="UP000314983">
    <property type="component" value="Chromosome 15"/>
</dbReference>
<gene>
    <name evidence="10" type="primary">znf644a</name>
</gene>
<evidence type="ECO:0000313" key="10">
    <source>
        <dbReference type="Ensembl" id="ENSEEEP00000045008.2"/>
    </source>
</evidence>
<comment type="subcellular location">
    <subcellularLocation>
        <location evidence="1">Nucleus</location>
    </subcellularLocation>
</comment>
<feature type="domain" description="C2H2-type" evidence="9">
    <location>
        <begin position="911"/>
        <end position="933"/>
    </location>
</feature>
<evidence type="ECO:0000256" key="5">
    <source>
        <dbReference type="ARBA" id="ARBA00022833"/>
    </source>
</evidence>
<feature type="region of interest" description="Disordered" evidence="8">
    <location>
        <begin position="1161"/>
        <end position="1181"/>
    </location>
</feature>
<feature type="region of interest" description="Disordered" evidence="8">
    <location>
        <begin position="1002"/>
        <end position="1034"/>
    </location>
</feature>
<accession>A0A4W4H4M4</accession>
<sequence length="1181" mass="132520">MSALKESPKKEENDNSMSEISENVMSKQTFSPEESALDPSMQCPCENITTNSDQADLLTHVSFIDSICADGPAKAAYVNGSTSPNISDEILLDISKNVPGFLPKSLHAQNSTVTANIQFEESDPVRKDREMTIRQMLTAEDVEHRGIWGFDAESPENSVDSYDDGNDLGWNPQREFMKFLLEDHDRSETEEKISTVSPSVSHRKRKRKMDMVVMVDPSEDLYTDLNLDSKNDHLGDGSQIDNGTVNKGEPQWKRPGSHSAVSKNLPYSNGTTVAFKRFFPKPAKNRTSQKLGFVKENLSTDSGSEEEAMFFPSNSKFKDKSHSRRHMKNRSNAPNQKPFICKECGRAFFDHNSLLKHITIHQNKREKFVEEIKGTDKLKDEGKDARLQCPQCTFGTNCPNTFVQHAKTHEKDKRYYHCEKCNYVALNETELKGHMLCEHRVSDDQYLIMGKQDGLEEQKYVSDRNAATSCPTSFSCKVCSFKTKNKNILRSHVEILHRQIFGVNSKDDVHSLESSKNRSPTKQSSSFCRLPSAGSQSPEKEAQQLLSEDSRKNESMVSDQTPRILQMDKMKQKDTANDKLPKNESRLDKSINTLLSRKRHNEYNGSESKSNKMSDKVTITTKCPDLGKDCIDDSLDPEATLSGKDGTASLSKSKRELFTVKEGGSVGSLKSDGSSCEGVISSNDDGSQSEKSSSSCEHLPLGKPALKKSPSKRKMSTPFHNMQGQHILIDFPKCRQIFKKTDVSEKYMEVNKEDGFIHNSSHNSSSHLTTPEFKDALYTNSQFLRKRSTPTKGSPRASDGHLERDLDSLQMLSIKEECMETEVCGDMSESSSALNHGARSGFEIDLKSCPYCPALFESGVGLSNHIRGHLHRVGLSYNARHAVSVAQVASQDKVPPVRRRMAQQSEQPSELTCPLCREWFDTRTGLSNHVRGHLKRLGKACSSSTTKSPVIILKELMRDKKQFQLKLQALEKKCRASNTLYPFRLSNGLVFSTAKVQRFGQSGKQQGYVSSRSVEDKKKPETKDGMKESPSSDLIGILKKRRAHEEAKAKSLPQTARKALLLSPVKERVPPLQHFKTLPNSISAYDCKQRKQRSRSGSKKKTFPLLHTPEEIYRLTCRFCDLVFQGPLSVQEDWVKHLQRHIMNTAVPRTGAGMVEVTCFPEEPSSDTEPQTQPSAMQASS</sequence>
<feature type="compositionally biased region" description="Low complexity" evidence="8">
    <location>
        <begin position="681"/>
        <end position="695"/>
    </location>
</feature>
<dbReference type="GO" id="GO:0040029">
    <property type="term" value="P:epigenetic regulation of gene expression"/>
    <property type="evidence" value="ECO:0007669"/>
    <property type="project" value="Ensembl"/>
</dbReference>
<dbReference type="InterPro" id="IPR013087">
    <property type="entry name" value="Znf_C2H2_type"/>
</dbReference>